<protein>
    <submittedName>
        <fullName evidence="1">Uncharacterized protein</fullName>
    </submittedName>
</protein>
<evidence type="ECO:0000313" key="1">
    <source>
        <dbReference type="EMBL" id="RMX53294.1"/>
    </source>
</evidence>
<dbReference type="AlphaFoldDB" id="A0A3M6UIE1"/>
<gene>
    <name evidence="1" type="ORF">pdam_00015258</name>
</gene>
<evidence type="ECO:0000313" key="2">
    <source>
        <dbReference type="Proteomes" id="UP000275408"/>
    </source>
</evidence>
<feature type="non-terminal residue" evidence="1">
    <location>
        <position position="117"/>
    </location>
</feature>
<keyword evidence="2" id="KW-1185">Reference proteome</keyword>
<dbReference type="Proteomes" id="UP000275408">
    <property type="component" value="Unassembled WGS sequence"/>
</dbReference>
<proteinExistence type="predicted"/>
<organism evidence="1 2">
    <name type="scientific">Pocillopora damicornis</name>
    <name type="common">Cauliflower coral</name>
    <name type="synonym">Millepora damicornis</name>
    <dbReference type="NCBI Taxonomy" id="46731"/>
    <lineage>
        <taxon>Eukaryota</taxon>
        <taxon>Metazoa</taxon>
        <taxon>Cnidaria</taxon>
        <taxon>Anthozoa</taxon>
        <taxon>Hexacorallia</taxon>
        <taxon>Scleractinia</taxon>
        <taxon>Astrocoeniina</taxon>
        <taxon>Pocilloporidae</taxon>
        <taxon>Pocillopora</taxon>
    </lineage>
</organism>
<accession>A0A3M6UIE1</accession>
<dbReference type="EMBL" id="RCHS01001480">
    <property type="protein sequence ID" value="RMX53294.1"/>
    <property type="molecule type" value="Genomic_DNA"/>
</dbReference>
<reference evidence="1 2" key="1">
    <citation type="journal article" date="2018" name="Sci. Rep.">
        <title>Comparative analysis of the Pocillopora damicornis genome highlights role of immune system in coral evolution.</title>
        <authorList>
            <person name="Cunning R."/>
            <person name="Bay R.A."/>
            <person name="Gillette P."/>
            <person name="Baker A.C."/>
            <person name="Traylor-Knowles N."/>
        </authorList>
    </citation>
    <scope>NUCLEOTIDE SEQUENCE [LARGE SCALE GENOMIC DNA]</scope>
    <source>
        <strain evidence="1">RSMAS</strain>
        <tissue evidence="1">Whole animal</tissue>
    </source>
</reference>
<sequence length="117" mass="13809">MKRFDKKTLQEILRCATTNRFLNLSDTGMRCNKYLINLLIRVRAKIILVVQKNCMVDSKENYKFDLGVKGFTDYLHPSLSYTMIGSLDNAIQEFSLAKPSWVMSYYRMHVHEDKFMQ</sequence>
<name>A0A3M6UIE1_POCDA</name>
<comment type="caution">
    <text evidence="1">The sequence shown here is derived from an EMBL/GenBank/DDBJ whole genome shotgun (WGS) entry which is preliminary data.</text>
</comment>